<name>A0A097EXB8_9CAUD</name>
<evidence type="ECO:0000313" key="2">
    <source>
        <dbReference type="Proteomes" id="UP000029889"/>
    </source>
</evidence>
<proteinExistence type="predicted"/>
<dbReference type="KEGG" id="vg:22111208"/>
<dbReference type="GeneID" id="22111208"/>
<evidence type="ECO:0000313" key="1">
    <source>
        <dbReference type="EMBL" id="AIT14058.1"/>
    </source>
</evidence>
<organism evidence="1 2">
    <name type="scientific">Escherichia phage 121Q</name>
    <dbReference type="NCBI Taxonomy" id="1555202"/>
    <lineage>
        <taxon>Viruses</taxon>
        <taxon>Duplodnaviria</taxon>
        <taxon>Heunggongvirae</taxon>
        <taxon>Uroviricota</taxon>
        <taxon>Caudoviricetes</taxon>
        <taxon>Asteriusvirus</taxon>
        <taxon>Asteriusvirus av121Q</taxon>
    </lineage>
</organism>
<dbReference type="RefSeq" id="YP_009101755.1">
    <property type="nucleotide sequence ID" value="NC_025447.1"/>
</dbReference>
<dbReference type="EMBL" id="KM507819">
    <property type="protein sequence ID" value="AIT14058.1"/>
    <property type="molecule type" value="Genomic_DNA"/>
</dbReference>
<sequence>MNQCIAVRDSTYEQVNKDIWITVNKEQMWCYNSNTNTKLIVGQTQ</sequence>
<reference evidence="1 2" key="1">
    <citation type="submission" date="2014-09" db="EMBL/GenBank/DDBJ databases">
        <authorList>
            <person name="Lapin J.S."/>
            <person name="Pope W.H."/>
            <person name="Hua J."/>
            <person name="Ford M.E."/>
            <person name="Conway J.F."/>
            <person name="Hatfull G.F."/>
            <person name="Hendrix R.W."/>
        </authorList>
    </citation>
    <scope>NUCLEOTIDE SEQUENCE [LARGE SCALE GENOMIC DNA]</scope>
</reference>
<keyword evidence="2" id="KW-1185">Reference proteome</keyword>
<dbReference type="Proteomes" id="UP000029889">
    <property type="component" value="Segment"/>
</dbReference>
<gene>
    <name evidence="1" type="primary">168</name>
    <name evidence="1" type="ORF">PBI_121Q_168</name>
</gene>
<accession>A0A097EXB8</accession>
<protein>
    <submittedName>
        <fullName evidence="1">Uncharacterized protein</fullName>
    </submittedName>
</protein>